<dbReference type="GeneID" id="39985332"/>
<dbReference type="PIRSF" id="PIRSF028846">
    <property type="entry name" value="UCP028846"/>
    <property type="match status" value="1"/>
</dbReference>
<dbReference type="SMART" id="SM01149">
    <property type="entry name" value="DUF1237"/>
    <property type="match status" value="1"/>
</dbReference>
<dbReference type="STRING" id="67003.A0A1X0NW16"/>
<dbReference type="Proteomes" id="UP000192257">
    <property type="component" value="Unassembled WGS sequence"/>
</dbReference>
<feature type="signal peptide" evidence="1">
    <location>
        <begin position="1"/>
        <end position="21"/>
    </location>
</feature>
<dbReference type="SUPFAM" id="SSF48208">
    <property type="entry name" value="Six-hairpin glycosidases"/>
    <property type="match status" value="1"/>
</dbReference>
<dbReference type="AlphaFoldDB" id="A0A1X0NW16"/>
<dbReference type="InterPro" id="IPR008928">
    <property type="entry name" value="6-hairpin_glycosidase_sf"/>
</dbReference>
<evidence type="ECO:0000313" key="2">
    <source>
        <dbReference type="EMBL" id="ORC88896.1"/>
    </source>
</evidence>
<dbReference type="InterPro" id="IPR012341">
    <property type="entry name" value="6hp_glycosidase-like_sf"/>
</dbReference>
<reference evidence="2 3" key="1">
    <citation type="submission" date="2017-03" db="EMBL/GenBank/DDBJ databases">
        <title>An alternative strategy for trypanosome survival in the mammalian bloodstream revealed through genome and transcriptome analysis of the ubiquitous bovine parasite Trypanosoma (Megatrypanum) theileri.</title>
        <authorList>
            <person name="Kelly S."/>
            <person name="Ivens A."/>
            <person name="Mott A."/>
            <person name="O'Neill E."/>
            <person name="Emms D."/>
            <person name="Macleod O."/>
            <person name="Voorheis P."/>
            <person name="Matthews J."/>
            <person name="Matthews K."/>
            <person name="Carrington M."/>
        </authorList>
    </citation>
    <scope>NUCLEOTIDE SEQUENCE [LARGE SCALE GENOMIC DNA]</scope>
    <source>
        <strain evidence="2">Edinburgh</strain>
    </source>
</reference>
<evidence type="ECO:0000313" key="3">
    <source>
        <dbReference type="Proteomes" id="UP000192257"/>
    </source>
</evidence>
<protein>
    <submittedName>
        <fullName evidence="2">Tat pathway signal protein</fullName>
    </submittedName>
</protein>
<dbReference type="InterPro" id="IPR008313">
    <property type="entry name" value="GH125"/>
</dbReference>
<evidence type="ECO:0000256" key="1">
    <source>
        <dbReference type="SAM" id="SignalP"/>
    </source>
</evidence>
<dbReference type="PANTHER" id="PTHR31047:SF0">
    <property type="entry name" value="MEIOTICALLY UP-REGULATED GENE 157 PROTEIN"/>
    <property type="match status" value="1"/>
</dbReference>
<dbReference type="VEuPathDB" id="TriTrypDB:TM35_000141070"/>
<feature type="chain" id="PRO_5012371479" evidence="1">
    <location>
        <begin position="22"/>
        <end position="473"/>
    </location>
</feature>
<accession>A0A1X0NW16</accession>
<dbReference type="RefSeq" id="XP_028882962.1">
    <property type="nucleotide sequence ID" value="XM_029025552.1"/>
</dbReference>
<dbReference type="EMBL" id="NBCO01000014">
    <property type="protein sequence ID" value="ORC88896.1"/>
    <property type="molecule type" value="Genomic_DNA"/>
</dbReference>
<organism evidence="2 3">
    <name type="scientific">Trypanosoma theileri</name>
    <dbReference type="NCBI Taxonomy" id="67003"/>
    <lineage>
        <taxon>Eukaryota</taxon>
        <taxon>Discoba</taxon>
        <taxon>Euglenozoa</taxon>
        <taxon>Kinetoplastea</taxon>
        <taxon>Metakinetoplastina</taxon>
        <taxon>Trypanosomatida</taxon>
        <taxon>Trypanosomatidae</taxon>
        <taxon>Trypanosoma</taxon>
    </lineage>
</organism>
<dbReference type="OrthoDB" id="7771656at2759"/>
<dbReference type="PANTHER" id="PTHR31047">
    <property type="entry name" value="MEIOTICALLY UP-REGULATED GENE 157 PROTEIN"/>
    <property type="match status" value="1"/>
</dbReference>
<gene>
    <name evidence="2" type="ORF">TM35_000141070</name>
</gene>
<dbReference type="Pfam" id="PF06824">
    <property type="entry name" value="Glyco_hydro_125"/>
    <property type="match status" value="1"/>
</dbReference>
<dbReference type="GO" id="GO:0005975">
    <property type="term" value="P:carbohydrate metabolic process"/>
    <property type="evidence" value="ECO:0007669"/>
    <property type="project" value="InterPro"/>
</dbReference>
<proteinExistence type="predicted"/>
<name>A0A1X0NW16_9TRYP</name>
<comment type="caution">
    <text evidence="2">The sequence shown here is derived from an EMBL/GenBank/DDBJ whole genome shotgun (WGS) entry which is preliminary data.</text>
</comment>
<sequence>MLYWVCLSALLLCGVLQTCGAEEINIPLARPNRTERKYHSDTIEEVIANYTKRMKDKDLATLFENCFPSTLDTTVLRASEQDTFIITGDINAMWLRDSMFQVLPYMRFAKRDEKLMEMLHGLVRRHLESVLIDPYANGFNEFANDNHYMVDNRIPPMPPTVWEGKYELDSLCAVIKLNYEVVTADSGNVTFLQPVVRQWIKAMEIILDTMSDQQKSTEMQDNIYPYMFFRRYPHGVFEYYPRKNATGYTGMIRSAFRPSDDMTSMDFLVPSNIMASVALQQLMELCGTMADTFPEYSGRIGDIQRKARHLRRLVEEGLKVAKSNDEILAYEVDGLGNAVMMDDANYPSLLSTPFLGYNTHNALYQRTRAFLLSDRNPWFFSGKAGKGIGSPHTGKNMIWPLALIMQALTSHDDSEITEVLETLKRSAHNTGFMHEAFNMDNVTDFTRPWFAWANSFFGLLITDLADRKPHLIF</sequence>
<keyword evidence="3" id="KW-1185">Reference proteome</keyword>
<keyword evidence="1" id="KW-0732">Signal</keyword>
<dbReference type="Gene3D" id="1.50.10.10">
    <property type="match status" value="1"/>
</dbReference>